<dbReference type="EMBL" id="JAJSPL020000057">
    <property type="protein sequence ID" value="KAK7731107.1"/>
    <property type="molecule type" value="Genomic_DNA"/>
</dbReference>
<evidence type="ECO:0000313" key="1">
    <source>
        <dbReference type="EMBL" id="KAK7731107.1"/>
    </source>
</evidence>
<organism evidence="1 2">
    <name type="scientific">Cytospora paraplurivora</name>
    <dbReference type="NCBI Taxonomy" id="2898453"/>
    <lineage>
        <taxon>Eukaryota</taxon>
        <taxon>Fungi</taxon>
        <taxon>Dikarya</taxon>
        <taxon>Ascomycota</taxon>
        <taxon>Pezizomycotina</taxon>
        <taxon>Sordariomycetes</taxon>
        <taxon>Sordariomycetidae</taxon>
        <taxon>Diaporthales</taxon>
        <taxon>Cytosporaceae</taxon>
        <taxon>Cytospora</taxon>
    </lineage>
</organism>
<protein>
    <submittedName>
        <fullName evidence="1">Uncharacterized protein</fullName>
    </submittedName>
</protein>
<dbReference type="Proteomes" id="UP001320245">
    <property type="component" value="Unassembled WGS sequence"/>
</dbReference>
<sequence length="186" mass="21329">MDHVHTMGSHIENPETASWGLSISDADFAKLKHNILAKSSDDRWEFLAMTDEELANEALEWADRLLKTGSTRPVIQQMTEEEWEAELQRMEEETDKETRDEPPVDLNRGGIASIRRSWTGRELYRIAIKPREGHTSPKIETITWERTYHGDMSAEQAKIEVVFLCRAIAECDLDAAPDDDYQLLKG</sequence>
<evidence type="ECO:0000313" key="2">
    <source>
        <dbReference type="Proteomes" id="UP001320245"/>
    </source>
</evidence>
<name>A0AAN9U0B4_9PEZI</name>
<comment type="caution">
    <text evidence="1">The sequence shown here is derived from an EMBL/GenBank/DDBJ whole genome shotgun (WGS) entry which is preliminary data.</text>
</comment>
<gene>
    <name evidence="1" type="ORF">SLS53_008825</name>
</gene>
<accession>A0AAN9U0B4</accession>
<keyword evidence="2" id="KW-1185">Reference proteome</keyword>
<proteinExistence type="predicted"/>
<dbReference type="AlphaFoldDB" id="A0AAN9U0B4"/>
<reference evidence="1 2" key="1">
    <citation type="journal article" date="2023" name="PLoS ONE">
        <title>Cytospora paraplurivora sp. nov. isolated from orchards with fruit tree decline syndrome in Ontario, Canada.</title>
        <authorList>
            <person name="Ilyukhin E."/>
            <person name="Nguyen H.D.T."/>
            <person name="Castle A.J."/>
            <person name="Ellouze W."/>
        </authorList>
    </citation>
    <scope>NUCLEOTIDE SEQUENCE [LARGE SCALE GENOMIC DNA]</scope>
    <source>
        <strain evidence="1 2">FDS-564</strain>
    </source>
</reference>